<dbReference type="RefSeq" id="WP_154529441.1">
    <property type="nucleotide sequence ID" value="NZ_VUNH01000011.1"/>
</dbReference>
<keyword evidence="4" id="KW-1185">Reference proteome</keyword>
<feature type="transmembrane region" description="Helical" evidence="1">
    <location>
        <begin position="237"/>
        <end position="257"/>
    </location>
</feature>
<protein>
    <submittedName>
        <fullName evidence="3">Acyltransferase</fullName>
    </submittedName>
</protein>
<evidence type="ECO:0000259" key="2">
    <source>
        <dbReference type="Pfam" id="PF01757"/>
    </source>
</evidence>
<dbReference type="Proteomes" id="UP000473699">
    <property type="component" value="Unassembled WGS sequence"/>
</dbReference>
<comment type="caution">
    <text evidence="3">The sequence shown here is derived from an EMBL/GenBank/DDBJ whole genome shotgun (WGS) entry which is preliminary data.</text>
</comment>
<proteinExistence type="predicted"/>
<keyword evidence="1" id="KW-1133">Transmembrane helix</keyword>
<sequence>MNFTKDDTLKVKGSAIILMLIHHCFLAPDRYKGQAVIFYPFTEQLVNYFALAMKICVALFTFLSAYGIFMSYKKKSQMLLLTVKDIHSEMARRTTTLLGGYVFVFFLVQLYSVLIIRGGRYAKIYGHGIKSALYFLIDSLGLAELFRTPTFLATFWYLSLALVIIALMPILIAFYKRFGTVSLLSMSVLCAVFFPVSSKCTFAYLPHYAFCVALGIATADHNWLCQFRDWKPAGARGIGKMLKATLILVFITLFLYWRQVTRYTPLLPIWDGVVSFLTIALMFEFINPIPLLGNSLKFLGIHSMNVFLIHNFVRVVWYYKFTYSFKYAWLIVIVLLAVSSLLSVCIEWLKNILGYSAMIGNLRNKAAAMAAKKEKIG</sequence>
<keyword evidence="1" id="KW-0812">Transmembrane</keyword>
<dbReference type="InterPro" id="IPR002656">
    <property type="entry name" value="Acyl_transf_3_dom"/>
</dbReference>
<feature type="transmembrane region" description="Helical" evidence="1">
    <location>
        <begin position="181"/>
        <end position="198"/>
    </location>
</feature>
<gene>
    <name evidence="3" type="ORF">FYJ74_09985</name>
</gene>
<dbReference type="AlphaFoldDB" id="A0A6L5YDV4"/>
<reference evidence="3 4" key="1">
    <citation type="submission" date="2019-08" db="EMBL/GenBank/DDBJ databases">
        <title>In-depth cultivation of the pig gut microbiome towards novel bacterial diversity and tailored functional studies.</title>
        <authorList>
            <person name="Wylensek D."/>
            <person name="Hitch T.C.A."/>
            <person name="Clavel T."/>
        </authorList>
    </citation>
    <scope>NUCLEOTIDE SEQUENCE [LARGE SCALE GENOMIC DNA]</scope>
    <source>
        <strain evidence="3 4">SM-530-WT-4B</strain>
    </source>
</reference>
<dbReference type="Pfam" id="PF01757">
    <property type="entry name" value="Acyl_transf_3"/>
    <property type="match status" value="1"/>
</dbReference>
<keyword evidence="3" id="KW-0808">Transferase</keyword>
<dbReference type="EMBL" id="VUNH01000011">
    <property type="protein sequence ID" value="MST56360.1"/>
    <property type="molecule type" value="Genomic_DNA"/>
</dbReference>
<feature type="transmembrane region" description="Helical" evidence="1">
    <location>
        <begin position="327"/>
        <end position="349"/>
    </location>
</feature>
<organism evidence="3 4">
    <name type="scientific">Pyramidobacter porci</name>
    <dbReference type="NCBI Taxonomy" id="2605789"/>
    <lineage>
        <taxon>Bacteria</taxon>
        <taxon>Thermotogati</taxon>
        <taxon>Synergistota</taxon>
        <taxon>Synergistia</taxon>
        <taxon>Synergistales</taxon>
        <taxon>Dethiosulfovibrionaceae</taxon>
        <taxon>Pyramidobacter</taxon>
    </lineage>
</organism>
<feature type="transmembrane region" description="Helical" evidence="1">
    <location>
        <begin position="269"/>
        <end position="286"/>
    </location>
</feature>
<evidence type="ECO:0000313" key="4">
    <source>
        <dbReference type="Proteomes" id="UP000473699"/>
    </source>
</evidence>
<dbReference type="GO" id="GO:0016747">
    <property type="term" value="F:acyltransferase activity, transferring groups other than amino-acyl groups"/>
    <property type="evidence" value="ECO:0007669"/>
    <property type="project" value="InterPro"/>
</dbReference>
<accession>A0A6L5YDV4</accession>
<feature type="transmembrane region" description="Helical" evidence="1">
    <location>
        <begin position="48"/>
        <end position="69"/>
    </location>
</feature>
<feature type="transmembrane region" description="Helical" evidence="1">
    <location>
        <begin position="204"/>
        <end position="225"/>
    </location>
</feature>
<feature type="transmembrane region" description="Helical" evidence="1">
    <location>
        <begin position="298"/>
        <end position="321"/>
    </location>
</feature>
<evidence type="ECO:0000256" key="1">
    <source>
        <dbReference type="SAM" id="Phobius"/>
    </source>
</evidence>
<feature type="transmembrane region" description="Helical" evidence="1">
    <location>
        <begin position="155"/>
        <end position="174"/>
    </location>
</feature>
<feature type="domain" description="Acyltransferase 3" evidence="2">
    <location>
        <begin position="12"/>
        <end position="346"/>
    </location>
</feature>
<keyword evidence="3" id="KW-0012">Acyltransferase</keyword>
<feature type="transmembrane region" description="Helical" evidence="1">
    <location>
        <begin position="97"/>
        <end position="116"/>
    </location>
</feature>
<name>A0A6L5YDV4_9BACT</name>
<evidence type="ECO:0000313" key="3">
    <source>
        <dbReference type="EMBL" id="MST56360.1"/>
    </source>
</evidence>
<keyword evidence="1" id="KW-0472">Membrane</keyword>